<keyword evidence="3" id="KW-0808">Transferase</keyword>
<dbReference type="GO" id="GO:0016757">
    <property type="term" value="F:glycosyltransferase activity"/>
    <property type="evidence" value="ECO:0007669"/>
    <property type="project" value="InterPro"/>
</dbReference>
<protein>
    <submittedName>
        <fullName evidence="3">Glycosyltransferase</fullName>
    </submittedName>
</protein>
<dbReference type="Pfam" id="PF00534">
    <property type="entry name" value="Glycos_transf_1"/>
    <property type="match status" value="1"/>
</dbReference>
<gene>
    <name evidence="3" type="ORF">GMD30_07515</name>
</gene>
<name>A0A844KQ57_9FIRM</name>
<dbReference type="InterPro" id="IPR050194">
    <property type="entry name" value="Glycosyltransferase_grp1"/>
</dbReference>
<dbReference type="InterPro" id="IPR001296">
    <property type="entry name" value="Glyco_trans_1"/>
</dbReference>
<dbReference type="InterPro" id="IPR028098">
    <property type="entry name" value="Glyco_trans_4-like_N"/>
</dbReference>
<evidence type="ECO:0000313" key="3">
    <source>
        <dbReference type="EMBL" id="MTR81560.1"/>
    </source>
</evidence>
<organism evidence="3 4">
    <name type="scientific">Roseburia faecis</name>
    <dbReference type="NCBI Taxonomy" id="301302"/>
    <lineage>
        <taxon>Bacteria</taxon>
        <taxon>Bacillati</taxon>
        <taxon>Bacillota</taxon>
        <taxon>Clostridia</taxon>
        <taxon>Lachnospirales</taxon>
        <taxon>Lachnospiraceae</taxon>
        <taxon>Roseburia</taxon>
    </lineage>
</organism>
<dbReference type="SUPFAM" id="SSF53756">
    <property type="entry name" value="UDP-Glycosyltransferase/glycogen phosphorylase"/>
    <property type="match status" value="1"/>
</dbReference>
<evidence type="ECO:0000259" key="1">
    <source>
        <dbReference type="Pfam" id="PF00534"/>
    </source>
</evidence>
<dbReference type="Pfam" id="PF13439">
    <property type="entry name" value="Glyco_transf_4"/>
    <property type="match status" value="1"/>
</dbReference>
<proteinExistence type="predicted"/>
<accession>A0A844KQ57</accession>
<comment type="caution">
    <text evidence="3">The sequence shown here is derived from an EMBL/GenBank/DDBJ whole genome shotgun (WGS) entry which is preliminary data.</text>
</comment>
<dbReference type="AlphaFoldDB" id="A0A844KQ57"/>
<reference evidence="3 4" key="1">
    <citation type="journal article" date="2019" name="Nat. Med.">
        <title>A library of human gut bacterial isolates paired with longitudinal multiomics data enables mechanistic microbiome research.</title>
        <authorList>
            <person name="Poyet M."/>
            <person name="Groussin M."/>
            <person name="Gibbons S.M."/>
            <person name="Avila-Pacheco J."/>
            <person name="Jiang X."/>
            <person name="Kearney S.M."/>
            <person name="Perrotta A.R."/>
            <person name="Berdy B."/>
            <person name="Zhao S."/>
            <person name="Lieberman T.D."/>
            <person name="Swanson P.K."/>
            <person name="Smith M."/>
            <person name="Roesemann S."/>
            <person name="Alexander J.E."/>
            <person name="Rich S.A."/>
            <person name="Livny J."/>
            <person name="Vlamakis H."/>
            <person name="Clish C."/>
            <person name="Bullock K."/>
            <person name="Deik A."/>
            <person name="Scott J."/>
            <person name="Pierce K.A."/>
            <person name="Xavier R.J."/>
            <person name="Alm E.J."/>
        </authorList>
    </citation>
    <scope>NUCLEOTIDE SEQUENCE [LARGE SCALE GENOMIC DNA]</scope>
    <source>
        <strain evidence="3 4">BIOML-A1</strain>
    </source>
</reference>
<feature type="domain" description="Glycosyl transferase family 1" evidence="1">
    <location>
        <begin position="189"/>
        <end position="341"/>
    </location>
</feature>
<dbReference type="EMBL" id="WNAL01000012">
    <property type="protein sequence ID" value="MTR81560.1"/>
    <property type="molecule type" value="Genomic_DNA"/>
</dbReference>
<evidence type="ECO:0000259" key="2">
    <source>
        <dbReference type="Pfam" id="PF13439"/>
    </source>
</evidence>
<dbReference type="PANTHER" id="PTHR45947">
    <property type="entry name" value="SULFOQUINOVOSYL TRANSFERASE SQD2"/>
    <property type="match status" value="1"/>
</dbReference>
<dbReference type="PANTHER" id="PTHR45947:SF3">
    <property type="entry name" value="SULFOQUINOVOSYL TRANSFERASE SQD2"/>
    <property type="match status" value="1"/>
</dbReference>
<dbReference type="Proteomes" id="UP000446657">
    <property type="component" value="Unassembled WGS sequence"/>
</dbReference>
<feature type="domain" description="Glycosyltransferase subfamily 4-like N-terminal" evidence="2">
    <location>
        <begin position="66"/>
        <end position="180"/>
    </location>
</feature>
<evidence type="ECO:0000313" key="4">
    <source>
        <dbReference type="Proteomes" id="UP000446657"/>
    </source>
</evidence>
<sequence length="374" mass="42503">MKVLEVNVDDLHTGGVYSLVKNVIEHSSKEIQIDIGAIEKFVNQKNVKHFEALGSRVYYLGYEGSKWKKQFVCYKNLKKLLEENKYDFVHIHADVANKLLVSALAAKRAGVKRVVVHSHAAGVDGNHRTFKVVVHRLCRIFLKNVATDFVACSDVAAVWMYPGIPKEKVMIIQNGIDLEKFRFKDNIRQNVREQLGITDEVLIGHVGRFAYQKNHEYILKIAKALKEKQMHSKILLVGEGPEKDRIKAVAEEMNLNDILVFYGTSNEVEKLFMAMDVFVLPSHFEGLPIVGVEAQASGLPVIFSDKITSQAKLLDDVAFLGIEDADISSWVDDVNHYGSMRRDRTEAYKRLREEKYSIEDTVQSFMSLYLGVKK</sequence>
<dbReference type="Gene3D" id="3.40.50.2000">
    <property type="entry name" value="Glycogen Phosphorylase B"/>
    <property type="match status" value="2"/>
</dbReference>